<keyword evidence="3" id="KW-1185">Reference proteome</keyword>
<keyword evidence="1" id="KW-0732">Signal</keyword>
<evidence type="ECO:0000313" key="3">
    <source>
        <dbReference type="Proteomes" id="UP001198701"/>
    </source>
</evidence>
<dbReference type="InterPro" id="IPR011990">
    <property type="entry name" value="TPR-like_helical_dom_sf"/>
</dbReference>
<protein>
    <submittedName>
        <fullName evidence="2">Tetratricopeptide repeat protein</fullName>
    </submittedName>
</protein>
<evidence type="ECO:0000256" key="1">
    <source>
        <dbReference type="SAM" id="SignalP"/>
    </source>
</evidence>
<reference evidence="2 3" key="1">
    <citation type="submission" date="2021-11" db="EMBL/GenBank/DDBJ databases">
        <authorList>
            <person name="Huq M.A."/>
        </authorList>
    </citation>
    <scope>NUCLEOTIDE SEQUENCE [LARGE SCALE GENOMIC DNA]</scope>
    <source>
        <strain evidence="2 3">MAHUQ-52</strain>
    </source>
</reference>
<dbReference type="EMBL" id="JAJHPV010000022">
    <property type="protein sequence ID" value="MCC6073466.1"/>
    <property type="molecule type" value="Genomic_DNA"/>
</dbReference>
<feature type="signal peptide" evidence="1">
    <location>
        <begin position="1"/>
        <end position="23"/>
    </location>
</feature>
<organism evidence="2 3">
    <name type="scientific">Massilia agrisoli</name>
    <dbReference type="NCBI Taxonomy" id="2892444"/>
    <lineage>
        <taxon>Bacteria</taxon>
        <taxon>Pseudomonadati</taxon>
        <taxon>Pseudomonadota</taxon>
        <taxon>Betaproteobacteria</taxon>
        <taxon>Burkholderiales</taxon>
        <taxon>Oxalobacteraceae</taxon>
        <taxon>Telluria group</taxon>
        <taxon>Massilia</taxon>
    </lineage>
</organism>
<feature type="chain" id="PRO_5046310172" evidence="1">
    <location>
        <begin position="24"/>
        <end position="409"/>
    </location>
</feature>
<comment type="caution">
    <text evidence="2">The sequence shown here is derived from an EMBL/GenBank/DDBJ whole genome shotgun (WGS) entry which is preliminary data.</text>
</comment>
<sequence>MTRAYLRPLALALAVLAASPAGAQQAPPPESEVQSLYESALQSIAEGRKNDASATLMRVIEKEPLHAGAYLEVALIQCSLGRTDEAERLFAIVETRFNPPPGILALIAEARETGCDKWQGLSSSSVSFGRGYDRNVNQGANNPIFVNVDTLDRLLPEFLPKSDQYSVVTADHMRELAPGGTIGFAQFQGRRNDKLSEYDSATLYLGAEVPYRLGDWTVRATGLVGLVGLGGQFYQRQLQGQARVTPPLPLPAGMQFHLLASVTNTAYLTLANFNADTYELRGQFNYRKDDWYANATLGVQTDRARDMRPGGDRAGYAINLLARRKLGDALIGEIGASRQRWNGSEMYLPGLIDIVRDQRTDVLRAAWTYQLTKAQSVQLEARAIRNKETISFFAYDNRQVQLSWQLQMP</sequence>
<name>A0ABS8IZZ9_9BURK</name>
<dbReference type="RefSeq" id="WP_229434586.1">
    <property type="nucleotide sequence ID" value="NZ_JAJHPV010000022.1"/>
</dbReference>
<evidence type="ECO:0000313" key="2">
    <source>
        <dbReference type="EMBL" id="MCC6073466.1"/>
    </source>
</evidence>
<dbReference type="SUPFAM" id="SSF48452">
    <property type="entry name" value="TPR-like"/>
    <property type="match status" value="1"/>
</dbReference>
<dbReference type="Gene3D" id="1.25.40.10">
    <property type="entry name" value="Tetratricopeptide repeat domain"/>
    <property type="match status" value="1"/>
</dbReference>
<gene>
    <name evidence="2" type="ORF">LMJ30_21265</name>
</gene>
<dbReference type="Proteomes" id="UP001198701">
    <property type="component" value="Unassembled WGS sequence"/>
</dbReference>
<accession>A0ABS8IZZ9</accession>
<proteinExistence type="predicted"/>